<dbReference type="EMBL" id="JAWDIE010000026">
    <property type="protein sequence ID" value="MEJ7139404.1"/>
    <property type="molecule type" value="Genomic_DNA"/>
</dbReference>
<keyword evidence="1" id="KW-0560">Oxidoreductase</keyword>
<reference evidence="1" key="1">
    <citation type="submission" date="2023-10" db="EMBL/GenBank/DDBJ databases">
        <title>Amphibacter perezi, gen. nov., sp. nov. a novel taxa of the family Comamonadaceae, class Betaproteobacteria isolated from the skin microbiota of Pelophylax perezi from different populations.</title>
        <authorList>
            <person name="Costa S."/>
            <person name="Proenca D.N."/>
            <person name="Lopes I."/>
            <person name="Morais P.V."/>
        </authorList>
    </citation>
    <scope>NUCLEOTIDE SEQUENCE</scope>
    <source>
        <strain evidence="1">SL12-8</strain>
    </source>
</reference>
<dbReference type="Proteomes" id="UP001364695">
    <property type="component" value="Unassembled WGS sequence"/>
</dbReference>
<name>A0ACC6P5C9_9BURK</name>
<comment type="caution">
    <text evidence="1">The sequence shown here is derived from an EMBL/GenBank/DDBJ whole genome shotgun (WGS) entry which is preliminary data.</text>
</comment>
<protein>
    <submittedName>
        <fullName evidence="1">Pyridoxamine 5'-phosphate oxidase family protein</fullName>
        <ecNumber evidence="1">1.-.-.-</ecNumber>
        <ecNumber evidence="1">1.4.3.5</ecNumber>
    </submittedName>
</protein>
<gene>
    <name evidence="1" type="ORF">RV045_13340</name>
</gene>
<proteinExistence type="predicted"/>
<accession>A0ACC6P5C9</accession>
<dbReference type="EC" id="1.4.3.5" evidence="1"/>
<evidence type="ECO:0000313" key="1">
    <source>
        <dbReference type="EMBL" id="MEJ7139404.1"/>
    </source>
</evidence>
<keyword evidence="2" id="KW-1185">Reference proteome</keyword>
<evidence type="ECO:0000313" key="2">
    <source>
        <dbReference type="Proteomes" id="UP001364695"/>
    </source>
</evidence>
<dbReference type="EC" id="1.-.-.-" evidence="1"/>
<organism evidence="1 2">
    <name type="scientific">Amphibiibacter pelophylacis</name>
    <dbReference type="NCBI Taxonomy" id="1799477"/>
    <lineage>
        <taxon>Bacteria</taxon>
        <taxon>Pseudomonadati</taxon>
        <taxon>Pseudomonadota</taxon>
        <taxon>Betaproteobacteria</taxon>
        <taxon>Burkholderiales</taxon>
        <taxon>Sphaerotilaceae</taxon>
        <taxon>Amphibiibacter</taxon>
    </lineage>
</organism>
<sequence length="171" mass="18717">MMPALDTSNQTSNRIMITSEVVDYISRSVLCWLATVDETGQPNVSPKEIFAAFDAEHIVIANIASPKSERNIEINSRVCISFVDIFVQKGFKAIGVARNVKRSDADFSRWSAPLEAMAGPKFPVRSVFVVQVISVEPIVAPSYRLYAAETTEKSQVASALQTYGVNKSGDV</sequence>